<dbReference type="SUPFAM" id="SSF143800">
    <property type="entry name" value="L28p-like"/>
    <property type="match status" value="1"/>
</dbReference>
<proteinExistence type="inferred from homology"/>
<evidence type="ECO:0000313" key="6">
    <source>
        <dbReference type="EMBL" id="BDS13342.1"/>
    </source>
</evidence>
<evidence type="ECO:0000256" key="4">
    <source>
        <dbReference type="ARBA" id="ARBA00035174"/>
    </source>
</evidence>
<dbReference type="Gene3D" id="2.30.170.40">
    <property type="entry name" value="Ribosomal protein L28/L24"/>
    <property type="match status" value="1"/>
</dbReference>
<dbReference type="InterPro" id="IPR034704">
    <property type="entry name" value="Ribosomal_bL28/bL31-like_sf"/>
</dbReference>
<sequence>MSKICQLTGTKPLVGNNVSHSKRRTKRRFNPNLQTKRIYVKEINSWIKVKLTTRALRNMEKIGTFKYLKQQLAAGFDPKVWVENDKTTEAAKKAKRGYRRVEHVDANGHKSYSITYEPEGQNNRKVKLSSIIK</sequence>
<dbReference type="NCBIfam" id="TIGR00009">
    <property type="entry name" value="L28"/>
    <property type="match status" value="1"/>
</dbReference>
<evidence type="ECO:0000313" key="7">
    <source>
        <dbReference type="Proteomes" id="UP001060919"/>
    </source>
</evidence>
<dbReference type="GO" id="GO:1990904">
    <property type="term" value="C:ribonucleoprotein complex"/>
    <property type="evidence" value="ECO:0007669"/>
    <property type="project" value="UniProtKB-KW"/>
</dbReference>
<dbReference type="GO" id="GO:0006412">
    <property type="term" value="P:translation"/>
    <property type="evidence" value="ECO:0007669"/>
    <property type="project" value="UniProtKB-UniRule"/>
</dbReference>
<dbReference type="InterPro" id="IPR001383">
    <property type="entry name" value="Ribosomal_bL28_bact-type"/>
</dbReference>
<reference evidence="6" key="1">
    <citation type="submission" date="2022-09" db="EMBL/GenBank/DDBJ databases">
        <title>Aureispira anguillicida sp. nov., isolated from Leptocephalus of Japanese eel Anguilla japonica.</title>
        <authorList>
            <person name="Yuasa K."/>
            <person name="Mekata T."/>
            <person name="Ikunari K."/>
        </authorList>
    </citation>
    <scope>NUCLEOTIDE SEQUENCE</scope>
    <source>
        <strain evidence="6">EL160426</strain>
    </source>
</reference>
<dbReference type="KEGG" id="aup:AsAng_0040780"/>
<comment type="similarity">
    <text evidence="1 5">Belongs to the bacterial ribosomal protein bL28 family.</text>
</comment>
<keyword evidence="7" id="KW-1185">Reference proteome</keyword>
<dbReference type="InterPro" id="IPR037147">
    <property type="entry name" value="Ribosomal_bL28_sf"/>
</dbReference>
<name>A0A915YHY7_9BACT</name>
<organism evidence="6 7">
    <name type="scientific">Aureispira anguillae</name>
    <dbReference type="NCBI Taxonomy" id="2864201"/>
    <lineage>
        <taxon>Bacteria</taxon>
        <taxon>Pseudomonadati</taxon>
        <taxon>Bacteroidota</taxon>
        <taxon>Saprospiria</taxon>
        <taxon>Saprospirales</taxon>
        <taxon>Saprospiraceae</taxon>
        <taxon>Aureispira</taxon>
    </lineage>
</organism>
<dbReference type="InterPro" id="IPR026569">
    <property type="entry name" value="Ribosomal_bL28"/>
</dbReference>
<dbReference type="AlphaFoldDB" id="A0A915YHY7"/>
<gene>
    <name evidence="5" type="primary">rpmB</name>
    <name evidence="6" type="ORF">AsAng_0040780</name>
</gene>
<dbReference type="GO" id="GO:0003735">
    <property type="term" value="F:structural constituent of ribosome"/>
    <property type="evidence" value="ECO:0007669"/>
    <property type="project" value="InterPro"/>
</dbReference>
<dbReference type="PANTHER" id="PTHR39080">
    <property type="entry name" value="50S RIBOSOMAL PROTEIN L28"/>
    <property type="match status" value="1"/>
</dbReference>
<dbReference type="EMBL" id="AP026867">
    <property type="protein sequence ID" value="BDS13342.1"/>
    <property type="molecule type" value="Genomic_DNA"/>
</dbReference>
<keyword evidence="3 5" id="KW-0687">Ribonucleoprotein</keyword>
<evidence type="ECO:0000256" key="1">
    <source>
        <dbReference type="ARBA" id="ARBA00008760"/>
    </source>
</evidence>
<dbReference type="RefSeq" id="WP_264788624.1">
    <property type="nucleotide sequence ID" value="NZ_AP026867.1"/>
</dbReference>
<evidence type="ECO:0000256" key="2">
    <source>
        <dbReference type="ARBA" id="ARBA00022980"/>
    </source>
</evidence>
<evidence type="ECO:0000256" key="5">
    <source>
        <dbReference type="HAMAP-Rule" id="MF_00373"/>
    </source>
</evidence>
<accession>A0A915YHY7</accession>
<dbReference type="GO" id="GO:0005840">
    <property type="term" value="C:ribosome"/>
    <property type="evidence" value="ECO:0007669"/>
    <property type="project" value="UniProtKB-KW"/>
</dbReference>
<dbReference type="Proteomes" id="UP001060919">
    <property type="component" value="Chromosome"/>
</dbReference>
<protein>
    <recommendedName>
        <fullName evidence="4 5">Large ribosomal subunit protein bL28</fullName>
    </recommendedName>
</protein>
<dbReference type="Pfam" id="PF00830">
    <property type="entry name" value="Ribosomal_L28"/>
    <property type="match status" value="1"/>
</dbReference>
<dbReference type="InterPro" id="IPR050096">
    <property type="entry name" value="Bacterial_rp_bL28"/>
</dbReference>
<dbReference type="PANTHER" id="PTHR39080:SF1">
    <property type="entry name" value="LARGE RIBOSOMAL SUBUNIT PROTEIN BL28A"/>
    <property type="match status" value="1"/>
</dbReference>
<dbReference type="HAMAP" id="MF_00373">
    <property type="entry name" value="Ribosomal_bL28"/>
    <property type="match status" value="1"/>
</dbReference>
<keyword evidence="2 5" id="KW-0689">Ribosomal protein</keyword>
<evidence type="ECO:0000256" key="3">
    <source>
        <dbReference type="ARBA" id="ARBA00023274"/>
    </source>
</evidence>